<dbReference type="AlphaFoldDB" id="A0A173TTC3"/>
<proteinExistence type="predicted"/>
<keyword evidence="1" id="KW-1133">Transmembrane helix</keyword>
<evidence type="ECO:0000313" key="2">
    <source>
        <dbReference type="EMBL" id="CUN05115.1"/>
    </source>
</evidence>
<dbReference type="OrthoDB" id="1452241at2"/>
<organism evidence="2 3">
    <name type="scientific">Agathobacter rectalis</name>
    <dbReference type="NCBI Taxonomy" id="39491"/>
    <lineage>
        <taxon>Bacteria</taxon>
        <taxon>Bacillati</taxon>
        <taxon>Bacillota</taxon>
        <taxon>Clostridia</taxon>
        <taxon>Lachnospirales</taxon>
        <taxon>Lachnospiraceae</taxon>
        <taxon>Agathobacter</taxon>
    </lineage>
</organism>
<keyword evidence="1" id="KW-0472">Membrane</keyword>
<name>A0A173TTC3_9FIRM</name>
<dbReference type="Proteomes" id="UP000095673">
    <property type="component" value="Unassembled WGS sequence"/>
</dbReference>
<keyword evidence="1" id="KW-0812">Transmembrane</keyword>
<sequence length="178" mass="20568">MYFDSEPLNKSFESAFSGTRIIDFKVNEKRNIPEFIRTENIVTNATWAVFDTIHFLAMMPSSYNLTPLCEENMTCRELERKLWDDYLGTPIDFSKRHILAYHWKKKCKEKKIDAFSCLVKVDYSKTKRLTIIAYALSVVALGIFSSLIANQIQVMNIIYQALVPTLMIIVAILLGLKK</sequence>
<accession>A0A173TTC3</accession>
<feature type="transmembrane region" description="Helical" evidence="1">
    <location>
        <begin position="157"/>
        <end position="176"/>
    </location>
</feature>
<evidence type="ECO:0000313" key="3">
    <source>
        <dbReference type="Proteomes" id="UP000095673"/>
    </source>
</evidence>
<feature type="transmembrane region" description="Helical" evidence="1">
    <location>
        <begin position="131"/>
        <end position="151"/>
    </location>
</feature>
<evidence type="ECO:0000256" key="1">
    <source>
        <dbReference type="SAM" id="Phobius"/>
    </source>
</evidence>
<dbReference type="EMBL" id="CYXM01000007">
    <property type="protein sequence ID" value="CUN05115.1"/>
    <property type="molecule type" value="Genomic_DNA"/>
</dbReference>
<gene>
    <name evidence="2" type="ORF">ERS852580_01758</name>
</gene>
<dbReference type="RefSeq" id="WP_055238078.1">
    <property type="nucleotide sequence ID" value="NZ_CYXM01000007.1"/>
</dbReference>
<protein>
    <submittedName>
        <fullName evidence="2">Uncharacterized protein</fullName>
    </submittedName>
</protein>
<reference evidence="2 3" key="1">
    <citation type="submission" date="2015-09" db="EMBL/GenBank/DDBJ databases">
        <authorList>
            <consortium name="Pathogen Informatics"/>
        </authorList>
    </citation>
    <scope>NUCLEOTIDE SEQUENCE [LARGE SCALE GENOMIC DNA]</scope>
    <source>
        <strain evidence="2 3">2789STDY5834968</strain>
    </source>
</reference>